<dbReference type="Pfam" id="PF00356">
    <property type="entry name" value="LacI"/>
    <property type="match status" value="1"/>
</dbReference>
<dbReference type="CDD" id="cd01392">
    <property type="entry name" value="HTH_LacI"/>
    <property type="match status" value="1"/>
</dbReference>
<dbReference type="Gene3D" id="3.40.50.2300">
    <property type="match status" value="2"/>
</dbReference>
<sequence>MKDVAEHAGVTLSTVSYVLNDSGPVSESRRARILDAIRVLKYTPNESARRLRKKAASTIGLVLPDLTNQFFALVAEGVELAAAEGEALVMLCAPEAINRPIQHYTRLLRGQSLDGIIYLPGGAGMALSLSLELAEAGPVVMVDERVRGFDVPTVVADSRSGAREVATHVLAQGHRRLAIIGGPQALWTSEQRLSGYREAIAAHGLHPDAVPVLEGNHREGSGAAIAARLLAAPPDERPTALLCANDLMAFGVLDYCQSAGLRVPQDVSVTGFDDIPVARLTSPGLTTVRQPAHAMGYEAAKLLFELIRTPASAPPPQPPVFTTEVQVRGSVGPAPG</sequence>
<gene>
    <name evidence="5" type="ORF">GCM10023175_55820</name>
</gene>
<dbReference type="SUPFAM" id="SSF53822">
    <property type="entry name" value="Periplasmic binding protein-like I"/>
    <property type="match status" value="1"/>
</dbReference>
<dbReference type="InterPro" id="IPR046335">
    <property type="entry name" value="LacI/GalR-like_sensor"/>
</dbReference>
<evidence type="ECO:0000256" key="3">
    <source>
        <dbReference type="ARBA" id="ARBA00023163"/>
    </source>
</evidence>
<dbReference type="Proteomes" id="UP001501598">
    <property type="component" value="Unassembled WGS sequence"/>
</dbReference>
<evidence type="ECO:0000313" key="5">
    <source>
        <dbReference type="EMBL" id="GAA4555497.1"/>
    </source>
</evidence>
<dbReference type="InterPro" id="IPR010982">
    <property type="entry name" value="Lambda_DNA-bd_dom_sf"/>
</dbReference>
<dbReference type="EMBL" id="BAABGT010000093">
    <property type="protein sequence ID" value="GAA4555497.1"/>
    <property type="molecule type" value="Genomic_DNA"/>
</dbReference>
<dbReference type="GO" id="GO:0003677">
    <property type="term" value="F:DNA binding"/>
    <property type="evidence" value="ECO:0007669"/>
    <property type="project" value="UniProtKB-KW"/>
</dbReference>
<dbReference type="Gene3D" id="1.10.260.40">
    <property type="entry name" value="lambda repressor-like DNA-binding domains"/>
    <property type="match status" value="1"/>
</dbReference>
<keyword evidence="3" id="KW-0804">Transcription</keyword>
<proteinExistence type="predicted"/>
<evidence type="ECO:0000259" key="4">
    <source>
        <dbReference type="PROSITE" id="PS50932"/>
    </source>
</evidence>
<dbReference type="SUPFAM" id="SSF47413">
    <property type="entry name" value="lambda repressor-like DNA-binding domains"/>
    <property type="match status" value="1"/>
</dbReference>
<dbReference type="Pfam" id="PF13377">
    <property type="entry name" value="Peripla_BP_3"/>
    <property type="match status" value="1"/>
</dbReference>
<keyword evidence="2 5" id="KW-0238">DNA-binding</keyword>
<evidence type="ECO:0000256" key="2">
    <source>
        <dbReference type="ARBA" id="ARBA00023125"/>
    </source>
</evidence>
<dbReference type="CDD" id="cd06267">
    <property type="entry name" value="PBP1_LacI_sugar_binding-like"/>
    <property type="match status" value="1"/>
</dbReference>
<organism evidence="5 6">
    <name type="scientific">Pseudonocardia xishanensis</name>
    <dbReference type="NCBI Taxonomy" id="630995"/>
    <lineage>
        <taxon>Bacteria</taxon>
        <taxon>Bacillati</taxon>
        <taxon>Actinomycetota</taxon>
        <taxon>Actinomycetes</taxon>
        <taxon>Pseudonocardiales</taxon>
        <taxon>Pseudonocardiaceae</taxon>
        <taxon>Pseudonocardia</taxon>
    </lineage>
</organism>
<protein>
    <submittedName>
        <fullName evidence="5">LacI family DNA-binding transcriptional regulator</fullName>
    </submittedName>
</protein>
<feature type="domain" description="HTH lacI-type" evidence="4">
    <location>
        <begin position="1"/>
        <end position="53"/>
    </location>
</feature>
<comment type="caution">
    <text evidence="5">The sequence shown here is derived from an EMBL/GenBank/DDBJ whole genome shotgun (WGS) entry which is preliminary data.</text>
</comment>
<dbReference type="InterPro" id="IPR028082">
    <property type="entry name" value="Peripla_BP_I"/>
</dbReference>
<evidence type="ECO:0000256" key="1">
    <source>
        <dbReference type="ARBA" id="ARBA00023015"/>
    </source>
</evidence>
<dbReference type="PANTHER" id="PTHR30146:SF109">
    <property type="entry name" value="HTH-TYPE TRANSCRIPTIONAL REGULATOR GALS"/>
    <property type="match status" value="1"/>
</dbReference>
<dbReference type="SMART" id="SM00354">
    <property type="entry name" value="HTH_LACI"/>
    <property type="match status" value="1"/>
</dbReference>
<dbReference type="PROSITE" id="PS00356">
    <property type="entry name" value="HTH_LACI_1"/>
    <property type="match status" value="1"/>
</dbReference>
<dbReference type="InterPro" id="IPR000843">
    <property type="entry name" value="HTH_LacI"/>
</dbReference>
<evidence type="ECO:0000313" key="6">
    <source>
        <dbReference type="Proteomes" id="UP001501598"/>
    </source>
</evidence>
<keyword evidence="1" id="KW-0805">Transcription regulation</keyword>
<keyword evidence="6" id="KW-1185">Reference proteome</keyword>
<name>A0ABP8S156_9PSEU</name>
<dbReference type="RefSeq" id="WP_345424952.1">
    <property type="nucleotide sequence ID" value="NZ_BAABGT010000093.1"/>
</dbReference>
<reference evidence="6" key="1">
    <citation type="journal article" date="2019" name="Int. J. Syst. Evol. Microbiol.">
        <title>The Global Catalogue of Microorganisms (GCM) 10K type strain sequencing project: providing services to taxonomists for standard genome sequencing and annotation.</title>
        <authorList>
            <consortium name="The Broad Institute Genomics Platform"/>
            <consortium name="The Broad Institute Genome Sequencing Center for Infectious Disease"/>
            <person name="Wu L."/>
            <person name="Ma J."/>
        </authorList>
    </citation>
    <scope>NUCLEOTIDE SEQUENCE [LARGE SCALE GENOMIC DNA]</scope>
    <source>
        <strain evidence="6">JCM 17906</strain>
    </source>
</reference>
<dbReference type="PROSITE" id="PS50932">
    <property type="entry name" value="HTH_LACI_2"/>
    <property type="match status" value="1"/>
</dbReference>
<accession>A0ABP8S156</accession>
<dbReference type="PANTHER" id="PTHR30146">
    <property type="entry name" value="LACI-RELATED TRANSCRIPTIONAL REPRESSOR"/>
    <property type="match status" value="1"/>
</dbReference>